<name>A0ABQ2QV90_9GAMM</name>
<accession>A0ABQ2QV90</accession>
<gene>
    <name evidence="2" type="ORF">GCM10009410_30370</name>
</gene>
<keyword evidence="3" id="KW-1185">Reference proteome</keyword>
<protein>
    <submittedName>
        <fullName evidence="2">Uncharacterized protein</fullName>
    </submittedName>
</protein>
<dbReference type="Proteomes" id="UP000654004">
    <property type="component" value="Unassembled WGS sequence"/>
</dbReference>
<feature type="chain" id="PRO_5046299254" evidence="1">
    <location>
        <begin position="24"/>
        <end position="161"/>
    </location>
</feature>
<dbReference type="EMBL" id="BMQW01000008">
    <property type="protein sequence ID" value="GGP94270.1"/>
    <property type="molecule type" value="Genomic_DNA"/>
</dbReference>
<organism evidence="2 3">
    <name type="scientific">Shewanella ulleungensis</name>
    <dbReference type="NCBI Taxonomy" id="2282699"/>
    <lineage>
        <taxon>Bacteria</taxon>
        <taxon>Pseudomonadati</taxon>
        <taxon>Pseudomonadota</taxon>
        <taxon>Gammaproteobacteria</taxon>
        <taxon>Alteromonadales</taxon>
        <taxon>Shewanellaceae</taxon>
        <taxon>Shewanella</taxon>
    </lineage>
</organism>
<comment type="caution">
    <text evidence="2">The sequence shown here is derived from an EMBL/GenBank/DDBJ whole genome shotgun (WGS) entry which is preliminary data.</text>
</comment>
<feature type="signal peptide" evidence="1">
    <location>
        <begin position="1"/>
        <end position="23"/>
    </location>
</feature>
<proteinExistence type="predicted"/>
<keyword evidence="1" id="KW-0732">Signal</keyword>
<reference evidence="3" key="1">
    <citation type="journal article" date="2019" name="Int. J. Syst. Evol. Microbiol.">
        <title>The Global Catalogue of Microorganisms (GCM) 10K type strain sequencing project: providing services to taxonomists for standard genome sequencing and annotation.</title>
        <authorList>
            <consortium name="The Broad Institute Genomics Platform"/>
            <consortium name="The Broad Institute Genome Sequencing Center for Infectious Disease"/>
            <person name="Wu L."/>
            <person name="Ma J."/>
        </authorList>
    </citation>
    <scope>NUCLEOTIDE SEQUENCE [LARGE SCALE GENOMIC DNA]</scope>
    <source>
        <strain evidence="3">JCM 32305</strain>
    </source>
</reference>
<evidence type="ECO:0000313" key="3">
    <source>
        <dbReference type="Proteomes" id="UP000654004"/>
    </source>
</evidence>
<dbReference type="RefSeq" id="WP_188957682.1">
    <property type="nucleotide sequence ID" value="NZ_BMQW01000008.1"/>
</dbReference>
<evidence type="ECO:0000313" key="2">
    <source>
        <dbReference type="EMBL" id="GGP94270.1"/>
    </source>
</evidence>
<sequence length="161" mass="18069">MMQINYATLLSGLLLVTSSFASAADVLPLGHHLKEAFYSEVSTQTTKPQFPALYIYDVKAEQFLSKQDAETYLSQLSEQPLWAEVMQQWVKDSSHFSATNTSLKQAVPTLDFTQPYIIFFDNLPEPMLAQFAAMDPNLVARDSLVKSILAQLDDANSYTTY</sequence>
<evidence type="ECO:0000256" key="1">
    <source>
        <dbReference type="SAM" id="SignalP"/>
    </source>
</evidence>